<dbReference type="Pfam" id="PF00612">
    <property type="entry name" value="IQ"/>
    <property type="match status" value="2"/>
</dbReference>
<keyword evidence="3" id="KW-0677">Repeat</keyword>
<dbReference type="InterPro" id="IPR036872">
    <property type="entry name" value="CH_dom_sf"/>
</dbReference>
<dbReference type="PROSITE" id="PS50021">
    <property type="entry name" value="CH"/>
    <property type="match status" value="1"/>
</dbReference>
<dbReference type="AlphaFoldDB" id="A0A6A6PPQ9"/>
<keyword evidence="2" id="KW-0963">Cytoplasm</keyword>
<evidence type="ECO:0000259" key="6">
    <source>
        <dbReference type="PROSITE" id="PS50021"/>
    </source>
</evidence>
<feature type="region of interest" description="Disordered" evidence="5">
    <location>
        <begin position="329"/>
        <end position="387"/>
    </location>
</feature>
<dbReference type="Proteomes" id="UP000799767">
    <property type="component" value="Unassembled WGS sequence"/>
</dbReference>
<sequence>MSRPSLATPCPAPNSALPLPVGGRRPSSISLGGAQDDTTTTELEYTRALQLDLKGAKPRRKSKFRPRERREAAVTIFEDVLEEEELVVQSRRELGGRTLLGRPAQRIPRRDMREKREDAVLQHAVMPDVASRQRRSAVAAFVQCDLEPPRDLENDKQRLEAQQVEAKSSLAKEPRRRTIFVPTDDTTILTIHPGANTTDRLNDTFQFGTQLSAAQPVYETTLSNPDAEVVKQPKRPRMSLAAAPKRLPLQHVVAKEANGTGVDVAGQNGGKENMLPDLQMDDIGKKPAPALHHRPPRRSLAVSKLFEPTAASQARTSVVARKAVPLPGTASAPDFSKLHSVQPSSNIHRRLSVRPSPPQSDHFAGSKSVSSRMSFAGDMTVPPKPNERRMELKTARLQQYPVLSEDIAQPELYEDVWLSHQEVALTELVNQVYTSTEPERNRLEDASASRRERLLHIYHQPEVATLHKRLQASLLYGALSRPRDLSKPPDPAQDIGLRKRFLGLWLDGYETGILRVAAEVVFGRQLPSGSNTKRTPSTGTIDPHRHRRALIGFLETFLVEVDDVEEPSEERGDDPNAPWRKTVLRSLMLIWLLEQAKQRGVATSCLFKASSARKSSVAMLDAIAGMLIGSVGDITRVLRHLDYEVRHVQDPLDEVKYRIENIAVDLRDGILLTKLVEVLLFSPNRLRTADMQGDATVTIRMPDLTILESALHDEDSIRILSQHLKMPCLGRVQKLYNVQIALSALRDHGRLGESAEAIAAEDIVDGHREKTLSLLWSLVSNFGLQQLVDFRELAADIRRNAGAAVDVQALLGDGSRLSQSQHEGLLKKWASVHAMRQGIRVGNLTTSFADGKVYATILDAFAEHIHLEADNLTNPKPTPAPRLERQLRAFGCSTAFIKQLSSNSGTIPSRKTTISNLAFLASRLLPLARQSSAAMVIQRAYRRRLARTAVSERVVLMRLAHACATVVRTQERLVDAAVVLQRAWRGVLDARIGRLHRNVESFQVLAKGWLVRRRQMKARVSRGVAAGQSLRIMGGW</sequence>
<evidence type="ECO:0000256" key="3">
    <source>
        <dbReference type="ARBA" id="ARBA00022737"/>
    </source>
</evidence>
<dbReference type="Gene3D" id="1.10.418.10">
    <property type="entry name" value="Calponin-like domain"/>
    <property type="match status" value="1"/>
</dbReference>
<feature type="region of interest" description="Disordered" evidence="5">
    <location>
        <begin position="1"/>
        <end position="40"/>
    </location>
</feature>
<dbReference type="GO" id="GO:0000278">
    <property type="term" value="P:mitotic cell cycle"/>
    <property type="evidence" value="ECO:0007669"/>
    <property type="project" value="TreeGrafter"/>
</dbReference>
<keyword evidence="4" id="KW-0112">Calmodulin-binding</keyword>
<dbReference type="GO" id="GO:0000922">
    <property type="term" value="C:spindle pole"/>
    <property type="evidence" value="ECO:0007669"/>
    <property type="project" value="TreeGrafter"/>
</dbReference>
<dbReference type="EMBL" id="MU001637">
    <property type="protein sequence ID" value="KAF2481905.1"/>
    <property type="molecule type" value="Genomic_DNA"/>
</dbReference>
<dbReference type="PANTHER" id="PTHR22706:SF1">
    <property type="entry name" value="ASSEMBLY FACTOR FOR SPINDLE MICROTUBULES"/>
    <property type="match status" value="1"/>
</dbReference>
<reference evidence="7" key="1">
    <citation type="journal article" date="2020" name="Stud. Mycol.">
        <title>101 Dothideomycetes genomes: a test case for predicting lifestyles and emergence of pathogens.</title>
        <authorList>
            <person name="Haridas S."/>
            <person name="Albert R."/>
            <person name="Binder M."/>
            <person name="Bloem J."/>
            <person name="Labutti K."/>
            <person name="Salamov A."/>
            <person name="Andreopoulos B."/>
            <person name="Baker S."/>
            <person name="Barry K."/>
            <person name="Bills G."/>
            <person name="Bluhm B."/>
            <person name="Cannon C."/>
            <person name="Castanera R."/>
            <person name="Culley D."/>
            <person name="Daum C."/>
            <person name="Ezra D."/>
            <person name="Gonzalez J."/>
            <person name="Henrissat B."/>
            <person name="Kuo A."/>
            <person name="Liang C."/>
            <person name="Lipzen A."/>
            <person name="Lutzoni F."/>
            <person name="Magnuson J."/>
            <person name="Mondo S."/>
            <person name="Nolan M."/>
            <person name="Ohm R."/>
            <person name="Pangilinan J."/>
            <person name="Park H.-J."/>
            <person name="Ramirez L."/>
            <person name="Alfaro M."/>
            <person name="Sun H."/>
            <person name="Tritt A."/>
            <person name="Yoshinaga Y."/>
            <person name="Zwiers L.-H."/>
            <person name="Turgeon B."/>
            <person name="Goodwin S."/>
            <person name="Spatafora J."/>
            <person name="Crous P."/>
            <person name="Grigoriev I."/>
        </authorList>
    </citation>
    <scope>NUCLEOTIDE SEQUENCE</scope>
    <source>
        <strain evidence="7">CBS 113389</strain>
    </source>
</reference>
<evidence type="ECO:0000313" key="8">
    <source>
        <dbReference type="Proteomes" id="UP000799767"/>
    </source>
</evidence>
<protein>
    <recommendedName>
        <fullName evidence="6">Calponin-homology (CH) domain-containing protein</fullName>
    </recommendedName>
</protein>
<dbReference type="CDD" id="cd21223">
    <property type="entry name" value="CH_ASPM_rpt1"/>
    <property type="match status" value="1"/>
</dbReference>
<evidence type="ECO:0000256" key="4">
    <source>
        <dbReference type="ARBA" id="ARBA00022860"/>
    </source>
</evidence>
<dbReference type="SMART" id="SM00033">
    <property type="entry name" value="CH"/>
    <property type="match status" value="1"/>
</dbReference>
<dbReference type="PROSITE" id="PS50096">
    <property type="entry name" value="IQ"/>
    <property type="match status" value="1"/>
</dbReference>
<dbReference type="Gene3D" id="1.20.5.190">
    <property type="match status" value="1"/>
</dbReference>
<keyword evidence="8" id="KW-1185">Reference proteome</keyword>
<dbReference type="OrthoDB" id="76388at2759"/>
<proteinExistence type="predicted"/>
<dbReference type="GeneID" id="54478358"/>
<evidence type="ECO:0000313" key="7">
    <source>
        <dbReference type="EMBL" id="KAF2481905.1"/>
    </source>
</evidence>
<comment type="subcellular location">
    <subcellularLocation>
        <location evidence="1">Cytoplasm</location>
    </subcellularLocation>
</comment>
<dbReference type="InterPro" id="IPR001715">
    <property type="entry name" value="CH_dom"/>
</dbReference>
<organism evidence="7 8">
    <name type="scientific">Neohortaea acidophila</name>
    <dbReference type="NCBI Taxonomy" id="245834"/>
    <lineage>
        <taxon>Eukaryota</taxon>
        <taxon>Fungi</taxon>
        <taxon>Dikarya</taxon>
        <taxon>Ascomycota</taxon>
        <taxon>Pezizomycotina</taxon>
        <taxon>Dothideomycetes</taxon>
        <taxon>Dothideomycetidae</taxon>
        <taxon>Mycosphaerellales</taxon>
        <taxon>Teratosphaeriaceae</taxon>
        <taxon>Neohortaea</taxon>
    </lineage>
</organism>
<dbReference type="SUPFAM" id="SSF47576">
    <property type="entry name" value="Calponin-homology domain, CH-domain"/>
    <property type="match status" value="1"/>
</dbReference>
<dbReference type="GO" id="GO:0005516">
    <property type="term" value="F:calmodulin binding"/>
    <property type="evidence" value="ECO:0007669"/>
    <property type="project" value="UniProtKB-KW"/>
</dbReference>
<dbReference type="Pfam" id="PF00307">
    <property type="entry name" value="CH"/>
    <property type="match status" value="1"/>
</dbReference>
<dbReference type="SMART" id="SM00015">
    <property type="entry name" value="IQ"/>
    <property type="match status" value="3"/>
</dbReference>
<dbReference type="GO" id="GO:0005737">
    <property type="term" value="C:cytoplasm"/>
    <property type="evidence" value="ECO:0007669"/>
    <property type="project" value="UniProtKB-SubCell"/>
</dbReference>
<name>A0A6A6PPQ9_9PEZI</name>
<evidence type="ECO:0000256" key="2">
    <source>
        <dbReference type="ARBA" id="ARBA00022490"/>
    </source>
</evidence>
<accession>A0A6A6PPQ9</accession>
<gene>
    <name evidence="7" type="ORF">BDY17DRAFT_325413</name>
</gene>
<dbReference type="InterPro" id="IPR051185">
    <property type="entry name" value="ASPM"/>
</dbReference>
<dbReference type="GO" id="GO:0051295">
    <property type="term" value="P:establishment of meiotic spindle localization"/>
    <property type="evidence" value="ECO:0007669"/>
    <property type="project" value="TreeGrafter"/>
</dbReference>
<dbReference type="GO" id="GO:0007051">
    <property type="term" value="P:spindle organization"/>
    <property type="evidence" value="ECO:0007669"/>
    <property type="project" value="TreeGrafter"/>
</dbReference>
<evidence type="ECO:0000256" key="5">
    <source>
        <dbReference type="SAM" id="MobiDB-lite"/>
    </source>
</evidence>
<dbReference type="InterPro" id="IPR000048">
    <property type="entry name" value="IQ_motif_EF-hand-BS"/>
</dbReference>
<dbReference type="RefSeq" id="XP_033588475.1">
    <property type="nucleotide sequence ID" value="XM_033737356.1"/>
</dbReference>
<evidence type="ECO:0000256" key="1">
    <source>
        <dbReference type="ARBA" id="ARBA00004496"/>
    </source>
</evidence>
<feature type="domain" description="Calponin-homology (CH)" evidence="6">
    <location>
        <begin position="638"/>
        <end position="783"/>
    </location>
</feature>
<dbReference type="PANTHER" id="PTHR22706">
    <property type="entry name" value="ASSEMBLY FACTOR FOR SPINDLE MICROTUBULES"/>
    <property type="match status" value="1"/>
</dbReference>